<evidence type="ECO:0000313" key="1">
    <source>
        <dbReference type="EMBL" id="MFC3111161.1"/>
    </source>
</evidence>
<name>A0ABV7FAW1_9BURK</name>
<proteinExistence type="predicted"/>
<protein>
    <submittedName>
        <fullName evidence="1">Uncharacterized protein</fullName>
    </submittedName>
</protein>
<gene>
    <name evidence="1" type="ORF">ACFOFO_24960</name>
</gene>
<dbReference type="EMBL" id="JBHRTP010000102">
    <property type="protein sequence ID" value="MFC3111161.1"/>
    <property type="molecule type" value="Genomic_DNA"/>
</dbReference>
<dbReference type="Proteomes" id="UP001595530">
    <property type="component" value="Unassembled WGS sequence"/>
</dbReference>
<organism evidence="1 2">
    <name type="scientific">Undibacterium arcticum</name>
    <dbReference type="NCBI Taxonomy" id="1762892"/>
    <lineage>
        <taxon>Bacteria</taxon>
        <taxon>Pseudomonadati</taxon>
        <taxon>Pseudomonadota</taxon>
        <taxon>Betaproteobacteria</taxon>
        <taxon>Burkholderiales</taxon>
        <taxon>Oxalobacteraceae</taxon>
        <taxon>Undibacterium</taxon>
    </lineage>
</organism>
<accession>A0ABV7FAW1</accession>
<comment type="caution">
    <text evidence="1">The sequence shown here is derived from an EMBL/GenBank/DDBJ whole genome shotgun (WGS) entry which is preliminary data.</text>
</comment>
<keyword evidence="2" id="KW-1185">Reference proteome</keyword>
<sequence length="63" mass="6545">MLIPISFFAGGGIEMGARTALLHLAILRGWRGTGGHASGLAAERPSAAARWWCSPAAGRAAWL</sequence>
<dbReference type="RefSeq" id="WP_390327460.1">
    <property type="nucleotide sequence ID" value="NZ_JBHRTP010000102.1"/>
</dbReference>
<reference evidence="2" key="1">
    <citation type="journal article" date="2019" name="Int. J. Syst. Evol. Microbiol.">
        <title>The Global Catalogue of Microorganisms (GCM) 10K type strain sequencing project: providing services to taxonomists for standard genome sequencing and annotation.</title>
        <authorList>
            <consortium name="The Broad Institute Genomics Platform"/>
            <consortium name="The Broad Institute Genome Sequencing Center for Infectious Disease"/>
            <person name="Wu L."/>
            <person name="Ma J."/>
        </authorList>
    </citation>
    <scope>NUCLEOTIDE SEQUENCE [LARGE SCALE GENOMIC DNA]</scope>
    <source>
        <strain evidence="2">KCTC 42986</strain>
    </source>
</reference>
<evidence type="ECO:0000313" key="2">
    <source>
        <dbReference type="Proteomes" id="UP001595530"/>
    </source>
</evidence>